<dbReference type="SUPFAM" id="SSF53187">
    <property type="entry name" value="Zn-dependent exopeptidases"/>
    <property type="match status" value="1"/>
</dbReference>
<reference evidence="1" key="2">
    <citation type="journal article" date="2020" name="Microorganisms">
        <title>Osmotic Adaptation and Compatible Solute Biosynthesis of Phototrophic Bacteria as Revealed from Genome Analyses.</title>
        <authorList>
            <person name="Imhoff J.F."/>
            <person name="Rahn T."/>
            <person name="Kunzel S."/>
            <person name="Keller A."/>
            <person name="Neulinger S.C."/>
        </authorList>
    </citation>
    <scope>NUCLEOTIDE SEQUENCE</scope>
    <source>
        <strain evidence="1">DSM 9154</strain>
    </source>
</reference>
<evidence type="ECO:0000313" key="1">
    <source>
        <dbReference type="EMBL" id="MBK1695813.1"/>
    </source>
</evidence>
<reference evidence="1" key="1">
    <citation type="submission" date="2017-08" db="EMBL/GenBank/DDBJ databases">
        <authorList>
            <person name="Imhoff J.F."/>
            <person name="Rahn T."/>
            <person name="Kuenzel S."/>
            <person name="Neulinger S.C."/>
        </authorList>
    </citation>
    <scope>NUCLEOTIDE SEQUENCE</scope>
    <source>
        <strain evidence="1">DSM 9154</strain>
    </source>
</reference>
<sequence length="273" mass="30635">MTRSPDTQDTDTAACPLLADDEPAPFWTYNAEAESDLLLVCDHAANFVPRALDGLGVPARALERHIAYDIGIAPVTRMMADALNAPAVFSHFSRLIVDPNRQLDDPTLTPAIADETVVPGNRELSADALEARLQSFFWPYHGAVARQLDAMTARGRAPVLVSMHSFTPILRGRERPWQIGVLWDYDPRLPVPLMRRARARGWQVGDNEPYSARDGHGYTQHVHGDKRGLANALVEIRQDLIDTQRGQRAWADEMVELLRPLLDDPELYKPYRQ</sequence>
<protein>
    <recommendedName>
        <fullName evidence="3">N-formylglutamate amidohydrolase</fullName>
    </recommendedName>
</protein>
<keyword evidence="2" id="KW-1185">Reference proteome</keyword>
<dbReference type="Pfam" id="PF05013">
    <property type="entry name" value="FGase"/>
    <property type="match status" value="1"/>
</dbReference>
<evidence type="ECO:0000313" key="2">
    <source>
        <dbReference type="Proteomes" id="UP000778970"/>
    </source>
</evidence>
<name>A0A934QEJ5_9PROT</name>
<proteinExistence type="predicted"/>
<accession>A0A934QEJ5</accession>
<dbReference type="RefSeq" id="WP_037255870.1">
    <property type="nucleotide sequence ID" value="NZ_NRRE01000007.1"/>
</dbReference>
<dbReference type="PIRSF" id="PIRSF029730">
    <property type="entry name" value="UCP029730"/>
    <property type="match status" value="1"/>
</dbReference>
<evidence type="ECO:0008006" key="3">
    <source>
        <dbReference type="Google" id="ProtNLM"/>
    </source>
</evidence>
<organism evidence="1 2">
    <name type="scientific">Rhodovibrio salinarum</name>
    <dbReference type="NCBI Taxonomy" id="1087"/>
    <lineage>
        <taxon>Bacteria</taxon>
        <taxon>Pseudomonadati</taxon>
        <taxon>Pseudomonadota</taxon>
        <taxon>Alphaproteobacteria</taxon>
        <taxon>Rhodospirillales</taxon>
        <taxon>Rhodovibrionaceae</taxon>
        <taxon>Rhodovibrio</taxon>
    </lineage>
</organism>
<dbReference type="Proteomes" id="UP000778970">
    <property type="component" value="Unassembled WGS sequence"/>
</dbReference>
<dbReference type="EMBL" id="NRRE01000007">
    <property type="protein sequence ID" value="MBK1695813.1"/>
    <property type="molecule type" value="Genomic_DNA"/>
</dbReference>
<gene>
    <name evidence="1" type="ORF">CKO21_00955</name>
</gene>
<dbReference type="Gene3D" id="3.40.630.40">
    <property type="entry name" value="Zn-dependent exopeptidases"/>
    <property type="match status" value="1"/>
</dbReference>
<dbReference type="InterPro" id="IPR007709">
    <property type="entry name" value="N-FG_amidohydro"/>
</dbReference>
<dbReference type="AlphaFoldDB" id="A0A934QEJ5"/>
<dbReference type="InterPro" id="IPR011227">
    <property type="entry name" value="UCP029730"/>
</dbReference>
<comment type="caution">
    <text evidence="1">The sequence shown here is derived from an EMBL/GenBank/DDBJ whole genome shotgun (WGS) entry which is preliminary data.</text>
</comment>